<dbReference type="InterPro" id="IPR014756">
    <property type="entry name" value="Ig_E-set"/>
</dbReference>
<sequence length="514" mass="59448">MRIRRLFRTRSLCIKYICGCLLLSKVYHFMIGFILGAVITQLFVGKVNDDFRWTTAREVNEEVTCDMQMNMSVRLDQMVTRLLPRLLNDDNARFMGDTSEVTSPFTTRLTLFQNAEKQATVKQGDFVHVVIETFDSNGRRRQSGGDFFFAVMSNSLMWKSTTGRVVDYHNGTYSVYFFAGWQGNAYVYVTLVHPAQAIRWIEHVYRPRGHSVNWVGIFHNHVGRETSMCYVTRGTQDNMCEYRNFNALGDTGPSKDATMTDSRATFILNNLPTCGPDIPMQLSDGWWESDSTWTSLVCKTKRWTIEQMQKCLTGKTVYILGDSTVRIWHETLTWLIGLKSAGDQIRRFWTSTEYNITLIFEFNAVITGTIPISFWNQKFEADMIDKIKHCNAIVVLSLTYHYASWTGRSYIERLLHVRDAVIRLVERCPDSMVVIKSSHPRDHPNSQSYIHSSDWTLFDMNRISRAIFAGIGVRFVDVWDMSLAHFSTNHVHPTDNVVRQQLDLFFSFSCPTYF</sequence>
<dbReference type="SUPFAM" id="SSF81296">
    <property type="entry name" value="E set domains"/>
    <property type="match status" value="1"/>
</dbReference>
<keyword evidence="2" id="KW-0472">Membrane</keyword>
<dbReference type="InterPro" id="IPR026845">
    <property type="entry name" value="NXPH/NXPE"/>
</dbReference>
<keyword evidence="2" id="KW-1133">Transmembrane helix</keyword>
<evidence type="ECO:0000313" key="4">
    <source>
        <dbReference type="Proteomes" id="UP000694865"/>
    </source>
</evidence>
<comment type="similarity">
    <text evidence="1">Belongs to the NXPE family.</text>
</comment>
<protein>
    <submittedName>
        <fullName evidence="5">NXPE family member 3-like</fullName>
    </submittedName>
</protein>
<dbReference type="Gene3D" id="2.60.40.10">
    <property type="entry name" value="Immunoglobulins"/>
    <property type="match status" value="1"/>
</dbReference>
<dbReference type="Gene3D" id="3.40.50.1110">
    <property type="entry name" value="SGNH hydrolase"/>
    <property type="match status" value="1"/>
</dbReference>
<keyword evidence="4" id="KW-1185">Reference proteome</keyword>
<organism evidence="4 5">
    <name type="scientific">Saccoglossus kowalevskii</name>
    <name type="common">Acorn worm</name>
    <dbReference type="NCBI Taxonomy" id="10224"/>
    <lineage>
        <taxon>Eukaryota</taxon>
        <taxon>Metazoa</taxon>
        <taxon>Hemichordata</taxon>
        <taxon>Enteropneusta</taxon>
        <taxon>Harrimaniidae</taxon>
        <taxon>Saccoglossus</taxon>
    </lineage>
</organism>
<dbReference type="Pfam" id="PF06312">
    <property type="entry name" value="Neurexophilin"/>
    <property type="match status" value="1"/>
</dbReference>
<dbReference type="PANTHER" id="PTHR16165">
    <property type="entry name" value="NXPE FAMILY MEMBER"/>
    <property type="match status" value="1"/>
</dbReference>
<accession>A0ABM0N165</accession>
<name>A0ABM0N165_SACKO</name>
<feature type="domain" description="NXPE C-terminal" evidence="3">
    <location>
        <begin position="293"/>
        <end position="510"/>
    </location>
</feature>
<proteinExistence type="inferred from homology"/>
<dbReference type="InterPro" id="IPR036514">
    <property type="entry name" value="SGNH_hydro_sf"/>
</dbReference>
<keyword evidence="2" id="KW-0812">Transmembrane</keyword>
<dbReference type="InterPro" id="IPR057106">
    <property type="entry name" value="NXPE4_C"/>
</dbReference>
<dbReference type="GeneID" id="100372950"/>
<reference evidence="5" key="1">
    <citation type="submission" date="2025-08" db="UniProtKB">
        <authorList>
            <consortium name="RefSeq"/>
        </authorList>
    </citation>
    <scope>IDENTIFICATION</scope>
    <source>
        <tissue evidence="5">Testes</tissue>
    </source>
</reference>
<dbReference type="RefSeq" id="XP_006826006.1">
    <property type="nucleotide sequence ID" value="XM_006825943.1"/>
</dbReference>
<gene>
    <name evidence="5" type="primary">LOC100372950</name>
</gene>
<dbReference type="Proteomes" id="UP000694865">
    <property type="component" value="Unplaced"/>
</dbReference>
<dbReference type="Pfam" id="PF24536">
    <property type="entry name" value="NXPE4_C"/>
    <property type="match status" value="1"/>
</dbReference>
<dbReference type="InterPro" id="IPR013783">
    <property type="entry name" value="Ig-like_fold"/>
</dbReference>
<feature type="transmembrane region" description="Helical" evidence="2">
    <location>
        <begin position="12"/>
        <end position="39"/>
    </location>
</feature>
<evidence type="ECO:0000259" key="3">
    <source>
        <dbReference type="Pfam" id="PF24536"/>
    </source>
</evidence>
<evidence type="ECO:0000256" key="2">
    <source>
        <dbReference type="SAM" id="Phobius"/>
    </source>
</evidence>
<evidence type="ECO:0000313" key="5">
    <source>
        <dbReference type="RefSeq" id="XP_006826006.1"/>
    </source>
</evidence>
<dbReference type="SUPFAM" id="SSF52266">
    <property type="entry name" value="SGNH hydrolase"/>
    <property type="match status" value="1"/>
</dbReference>
<evidence type="ECO:0000256" key="1">
    <source>
        <dbReference type="ARBA" id="ARBA00005431"/>
    </source>
</evidence>
<dbReference type="PANTHER" id="PTHR16165:SF5">
    <property type="entry name" value="NXPE FAMILY MEMBER 3"/>
    <property type="match status" value="1"/>
</dbReference>